<dbReference type="EMBL" id="KJ019072">
    <property type="protein sequence ID" value="AIX24621.1"/>
    <property type="molecule type" value="Genomic_DNA"/>
</dbReference>
<dbReference type="EMBL" id="KJ019031">
    <property type="protein sequence ID" value="AIX15319.1"/>
    <property type="molecule type" value="Genomic_DNA"/>
</dbReference>
<evidence type="ECO:0000313" key="34">
    <source>
        <dbReference type="EMBL" id="AIX37407.1"/>
    </source>
</evidence>
<dbReference type="EMBL" id="KJ019115">
    <property type="protein sequence ID" value="AIX35184.1"/>
    <property type="molecule type" value="Genomic_DNA"/>
</dbReference>
<sequence length="69" mass="8096">MDVKIRQDRQDDRTRILESLIRHEGRLDNRMYSCADYLVSAGTVEHSDTLAGWAEWKKENPSQFTQTIL</sequence>
<evidence type="ECO:0000313" key="32">
    <source>
        <dbReference type="EMBL" id="AIX36480.1"/>
    </source>
</evidence>
<dbReference type="Proteomes" id="UP000185361">
    <property type="component" value="Segment"/>
</dbReference>
<evidence type="ECO:0000313" key="26">
    <source>
        <dbReference type="EMBL" id="AIX34760.1"/>
    </source>
</evidence>
<evidence type="ECO:0000313" key="46">
    <source>
        <dbReference type="EMBL" id="AIX46977.1"/>
    </source>
</evidence>
<dbReference type="EMBL" id="KJ019113">
    <property type="protein sequence ID" value="AIX34760.1"/>
    <property type="molecule type" value="Genomic_DNA"/>
</dbReference>
<dbReference type="Proteomes" id="UP000185383">
    <property type="component" value="Segment"/>
</dbReference>
<dbReference type="Proteomes" id="UP000185371">
    <property type="component" value="Segment"/>
</dbReference>
<dbReference type="EMBL" id="KJ019029">
    <property type="protein sequence ID" value="AIX14892.1"/>
    <property type="molecule type" value="Genomic_DNA"/>
</dbReference>
<dbReference type="EMBL" id="KJ019139">
    <property type="protein sequence ID" value="AIX40423.1"/>
    <property type="molecule type" value="Genomic_DNA"/>
</dbReference>
<dbReference type="Proteomes" id="UP000185367">
    <property type="component" value="Segment"/>
</dbReference>
<dbReference type="EMBL" id="KJ019032">
    <property type="protein sequence ID" value="AIX15537.1"/>
    <property type="molecule type" value="Genomic_DNA"/>
</dbReference>
<evidence type="ECO:0000313" key="20">
    <source>
        <dbReference type="EMBL" id="AIX25705.1"/>
    </source>
</evidence>
<evidence type="ECO:0000313" key="29">
    <source>
        <dbReference type="EMBL" id="AIX35824.1"/>
    </source>
</evidence>
<dbReference type="Proteomes" id="UP000185352">
    <property type="component" value="Segment"/>
</dbReference>
<evidence type="ECO:0000313" key="13">
    <source>
        <dbReference type="EMBL" id="AIX21166.1"/>
    </source>
</evidence>
<dbReference type="EMBL" id="KJ019028">
    <property type="protein sequence ID" value="AIX14673.1"/>
    <property type="molecule type" value="Genomic_DNA"/>
</dbReference>
<dbReference type="EMBL" id="KJ019070">
    <property type="protein sequence ID" value="AIX24186.1"/>
    <property type="molecule type" value="Genomic_DNA"/>
</dbReference>
<evidence type="ECO:0000313" key="15">
    <source>
        <dbReference type="EMBL" id="AIX24186.1"/>
    </source>
</evidence>
<dbReference type="Proteomes" id="UP000185362">
    <property type="component" value="Segment"/>
</dbReference>
<protein>
    <submittedName>
        <fullName evidence="16">Uncharacterized protein</fullName>
    </submittedName>
</protein>
<dbReference type="EMBL" id="KJ019046">
    <property type="protein sequence ID" value="AIX18647.1"/>
    <property type="molecule type" value="Genomic_DNA"/>
</dbReference>
<dbReference type="Proteomes" id="UP000185363">
    <property type="component" value="Segment"/>
</dbReference>
<evidence type="ECO:0000313" key="41">
    <source>
        <dbReference type="EMBL" id="AIX40423.1"/>
    </source>
</evidence>
<dbReference type="Proteomes" id="UP000185366">
    <property type="component" value="Segment"/>
</dbReference>
<dbReference type="Proteomes" id="UP000185368">
    <property type="component" value="Segment"/>
</dbReference>
<evidence type="ECO:0000313" key="3">
    <source>
        <dbReference type="EMBL" id="AIX15319.1"/>
    </source>
</evidence>
<dbReference type="Proteomes" id="UP000185355">
    <property type="component" value="Segment"/>
</dbReference>
<dbReference type="Proteomes" id="UP000185344">
    <property type="component" value="Segment"/>
</dbReference>
<dbReference type="Proteomes" id="UP000185377">
    <property type="component" value="Segment"/>
</dbReference>
<dbReference type="EMBL" id="KJ019118">
    <property type="protein sequence ID" value="AIX35824.1"/>
    <property type="molecule type" value="Genomic_DNA"/>
</dbReference>
<dbReference type="EMBL" id="KJ019034">
    <property type="protein sequence ID" value="AIX15966.1"/>
    <property type="molecule type" value="Genomic_DNA"/>
</dbReference>
<evidence type="ECO:0000313" key="4">
    <source>
        <dbReference type="EMBL" id="AIX15537.1"/>
    </source>
</evidence>
<dbReference type="Proteomes" id="UP000185376">
    <property type="component" value="Segment"/>
</dbReference>
<dbReference type="EMBL" id="KJ019125">
    <property type="protein sequence ID" value="AIX37407.1"/>
    <property type="molecule type" value="Genomic_DNA"/>
</dbReference>
<evidence type="ECO:0000313" key="7">
    <source>
        <dbReference type="EMBL" id="AIX16368.1"/>
    </source>
</evidence>
<evidence type="ECO:0000313" key="27">
    <source>
        <dbReference type="EMBL" id="AIX35184.1"/>
    </source>
</evidence>
<evidence type="ECO:0000313" key="28">
    <source>
        <dbReference type="EMBL" id="AIX35606.1"/>
    </source>
</evidence>
<dbReference type="Proteomes" id="UP000185358">
    <property type="component" value="Segment"/>
</dbReference>
<evidence type="ECO:0000313" key="37">
    <source>
        <dbReference type="EMBL" id="AIX38276.1"/>
    </source>
</evidence>
<reference evidence="47 48" key="1">
    <citation type="submission" date="2013-12" db="EMBL/GenBank/DDBJ databases">
        <title>Ecological redundancy of diverse viral populations within a natural community.</title>
        <authorList>
            <person name="Gregory A.C."/>
            <person name="LaButti K."/>
            <person name="Copeland A."/>
            <person name="Woyke T."/>
            <person name="Sullivan M.B."/>
        </authorList>
    </citation>
    <scope>NUCLEOTIDE SEQUENCE [LARGE SCALE GENOMIC DNA]</scope>
    <source>
        <strain evidence="40">Syn7803C102</strain>
        <strain evidence="41">Syn7803C108</strain>
        <strain evidence="42">Syn7803C109</strain>
        <strain evidence="43">Syn7803C35</strain>
        <strain evidence="44">Syn7803C37</strain>
        <strain evidence="45">Syn7803C39</strain>
        <strain evidence="46">Syn7803C40</strain>
        <strain evidence="1">Syn7803C45</strain>
        <strain evidence="2">Syn7803C46</strain>
        <strain evidence="3">Syn7803C48</strain>
        <strain evidence="4">Syn7803C49</strain>
        <strain evidence="5">Syn7803C54</strain>
        <strain evidence="6">Syn7803C55</strain>
        <strain evidence="7">Syn7803C57</strain>
        <strain evidence="8">Syn7803C72</strain>
        <strain evidence="9">Syn7803C73</strain>
        <strain evidence="10">Syn7803C75</strain>
        <strain evidence="11">Syn7803C77</strain>
        <strain evidence="12">Syn7803C88</strain>
        <strain evidence="13">Syn7803C89</strain>
        <strain evidence="14">Syn7803C93</strain>
        <strain evidence="15">Syn7803US104</strain>
        <strain evidence="16">Syn7803US108</strain>
        <strain evidence="17">Syn7803US109</strain>
        <strain evidence="18">Syn7803US110</strain>
        <strain evidence="19">Syn7803US111</strain>
        <strain evidence="20">Syn7803US113</strain>
        <strain evidence="21">Syn7803US114</strain>
        <strain evidence="22">Syn7803US115</strain>
        <strain evidence="23">Syn7803US116</strain>
        <strain evidence="24">Syn7803US122</strain>
        <strain evidence="26">Syn7803US5</strain>
        <strain evidence="25">Syn7803US59</strain>
        <strain evidence="27">Syn7803US61</strain>
        <strain evidence="28">Syn7803US63</strain>
        <strain evidence="29">Syn7803US64</strain>
        <strain evidence="30">Syn7803US65</strain>
        <strain evidence="31">Syn7803US71</strain>
        <strain evidence="32">Syn7803US78</strain>
        <strain evidence="33">Syn7803US80</strain>
        <strain evidence="34">Syn7803US82</strain>
        <strain evidence="35">Syn7803US83</strain>
        <strain evidence="36">Syn7803US85</strain>
        <strain evidence="37">Syn7803US89</strain>
        <strain evidence="38">Syn7803US94</strain>
        <strain evidence="39">Syn7803US95</strain>
    </source>
</reference>
<evidence type="ECO:0000313" key="25">
    <source>
        <dbReference type="EMBL" id="AIX34540.1"/>
    </source>
</evidence>
<evidence type="ECO:0000313" key="39">
    <source>
        <dbReference type="EMBL" id="AIX38712.1"/>
    </source>
</evidence>
<evidence type="ECO:0000313" key="35">
    <source>
        <dbReference type="EMBL" id="AIX37625.1"/>
    </source>
</evidence>
<dbReference type="EMBL" id="KJ019057">
    <property type="protein sequence ID" value="AIX21166.1"/>
    <property type="molecule type" value="Genomic_DNA"/>
</dbReference>
<dbReference type="OrthoDB" id="22601at10239"/>
<evidence type="ECO:0000313" key="8">
    <source>
        <dbReference type="EMBL" id="AIX18647.1"/>
    </source>
</evidence>
<gene>
    <name evidence="40" type="ORF">Syn7803C102_61</name>
    <name evidence="41" type="ORF">Syn7803C108_61</name>
    <name evidence="42" type="ORF">Syn7803C109_61</name>
    <name evidence="43" type="ORF">Syn7803C35_61</name>
    <name evidence="44" type="ORF">Syn7803C37_62</name>
    <name evidence="45" type="ORF">Syn7803C39_61</name>
    <name evidence="46" type="ORF">Syn7803C40_61</name>
    <name evidence="1" type="ORF">Syn7803C45_62</name>
    <name evidence="2" type="ORF">Syn7803C46_61</name>
    <name evidence="3" type="ORF">Syn7803C48_61</name>
    <name evidence="4" type="ORF">Syn7803C49_61</name>
    <name evidence="5" type="ORF">Syn7803C54_61</name>
    <name evidence="6" type="ORF">Syn7803C55_58</name>
    <name evidence="7" type="ORF">Syn7803C57_61</name>
    <name evidence="8" type="ORF">Syn7803C72_61</name>
    <name evidence="9" type="ORF">Syn7803C73_61</name>
    <name evidence="10" type="ORF">Syn7803C75_62</name>
    <name evidence="11" type="ORF">Syn7803C77_60</name>
    <name evidence="12" type="ORF">Syn7803C88_61</name>
    <name evidence="13" type="ORF">Syn7803C89_61</name>
    <name evidence="14" type="ORF">Syn7803C93_61</name>
    <name evidence="15" type="ORF">Syn7803US104_61</name>
    <name evidence="16" type="ORF">Syn7803US108_61</name>
    <name evidence="17" type="ORF">Syn7803US109_62</name>
    <name evidence="18" type="ORF">Syn7803US110_61</name>
    <name evidence="19" type="ORF">Syn7803US111_61</name>
    <name evidence="20" type="ORF">Syn7803US113_61</name>
    <name evidence="21" type="ORF">Syn7803US114_61</name>
    <name evidence="22" type="ORF">Syn7803US115_60</name>
    <name evidence="23" type="ORF">Syn7803US116_61</name>
    <name evidence="24" type="ORF">Syn7803US122_61</name>
    <name evidence="25" type="ORF">Syn7803US59_61</name>
    <name evidence="26" type="ORF">Syn7803US5_62</name>
    <name evidence="27" type="ORF">Syn7803US61_60</name>
    <name evidence="28" type="ORF">Syn7803US63_60</name>
    <name evidence="29" type="ORF">Syn7803US64_61</name>
    <name evidence="30" type="ORF">Syn7803US65_63</name>
    <name evidence="31" type="ORF">Syn7803US71_61</name>
    <name evidence="32" type="ORF">Syn7803US78_61</name>
    <name evidence="33" type="ORF">Syn7803US80_63</name>
    <name evidence="34" type="ORF">Syn7803US82_61</name>
    <name evidence="35" type="ORF">Syn7803US83_61</name>
    <name evidence="36" type="ORF">Syn7803US85_61</name>
    <name evidence="37" type="ORF">Syn7803US89_61</name>
    <name evidence="38" type="ORF">Syn7803US94_61</name>
    <name evidence="39" type="ORF">Syn7803US95_62</name>
</gene>
<dbReference type="GeneID" id="24171472"/>
<evidence type="ECO:0000313" key="23">
    <source>
        <dbReference type="EMBL" id="AIX26358.1"/>
    </source>
</evidence>
<keyword evidence="49" id="KW-1185">Reference proteome</keyword>
<evidence type="ECO:0000313" key="17">
    <source>
        <dbReference type="EMBL" id="AIX24840.1"/>
    </source>
</evidence>
<dbReference type="Proteomes" id="UP000185347">
    <property type="component" value="Segment"/>
</dbReference>
<dbReference type="EMBL" id="KJ019112">
    <property type="protein sequence ID" value="AIX34540.1"/>
    <property type="molecule type" value="Genomic_DNA"/>
</dbReference>
<evidence type="ECO:0000313" key="14">
    <source>
        <dbReference type="EMBL" id="AIX22395.1"/>
    </source>
</evidence>
<dbReference type="EMBL" id="KJ019164">
    <property type="protein sequence ID" value="AIX46760.1"/>
    <property type="molecule type" value="Genomic_DNA"/>
</dbReference>
<evidence type="ECO:0000313" key="22">
    <source>
        <dbReference type="EMBL" id="AIX26140.1"/>
    </source>
</evidence>
<evidence type="ECO:0000313" key="6">
    <source>
        <dbReference type="EMBL" id="AIX16183.1"/>
    </source>
</evidence>
<dbReference type="RefSeq" id="YP_009133404.1">
    <property type="nucleotide sequence ID" value="NC_026923.1"/>
</dbReference>
<dbReference type="EMBL" id="KJ019073">
    <property type="protein sequence ID" value="AIX24840.1"/>
    <property type="molecule type" value="Genomic_DNA"/>
</dbReference>
<dbReference type="Proteomes" id="UP000185378">
    <property type="component" value="Segment"/>
</dbReference>
<evidence type="ECO:0000313" key="19">
    <source>
        <dbReference type="EMBL" id="AIX25276.1"/>
    </source>
</evidence>
<dbReference type="EMBL" id="KJ019124">
    <property type="protein sequence ID" value="AIX37189.1"/>
    <property type="molecule type" value="Genomic_DNA"/>
</dbReference>
<dbReference type="Proteomes" id="UP000185381">
    <property type="component" value="Genome"/>
</dbReference>
<evidence type="ECO:0000313" key="5">
    <source>
        <dbReference type="EMBL" id="AIX15966.1"/>
    </source>
</evidence>
<dbReference type="EMBL" id="KJ019047">
    <property type="protein sequence ID" value="AIX18865.1"/>
    <property type="molecule type" value="Genomic_DNA"/>
</dbReference>
<evidence type="ECO:0000313" key="42">
    <source>
        <dbReference type="EMBL" id="AIX40642.1"/>
    </source>
</evidence>
<evidence type="ECO:0000313" key="31">
    <source>
        <dbReference type="EMBL" id="AIX36263.1"/>
    </source>
</evidence>
<dbReference type="Proteomes" id="UP000185351">
    <property type="component" value="Segment"/>
</dbReference>
<dbReference type="EMBL" id="KJ019077">
    <property type="protein sequence ID" value="AIX25705.1"/>
    <property type="molecule type" value="Genomic_DNA"/>
</dbReference>
<dbReference type="EMBL" id="KJ019083">
    <property type="protein sequence ID" value="AIX26994.1"/>
    <property type="molecule type" value="Genomic_DNA"/>
</dbReference>
<evidence type="ECO:0000313" key="24">
    <source>
        <dbReference type="EMBL" id="AIX26994.1"/>
    </source>
</evidence>
<dbReference type="EMBL" id="KJ019136">
    <property type="protein sequence ID" value="AIX39787.1"/>
    <property type="molecule type" value="Genomic_DNA"/>
</dbReference>
<dbReference type="Proteomes" id="UP000185370">
    <property type="component" value="Segment"/>
</dbReference>
<evidence type="ECO:0000313" key="21">
    <source>
        <dbReference type="EMBL" id="AIX25923.1"/>
    </source>
</evidence>
<accession>A0A0E3FCD1</accession>
<evidence type="ECO:0000313" key="1">
    <source>
        <dbReference type="EMBL" id="AIX14673.1"/>
    </source>
</evidence>
<dbReference type="EMBL" id="KJ019035">
    <property type="protein sequence ID" value="AIX16183.1"/>
    <property type="molecule type" value="Genomic_DNA"/>
</dbReference>
<dbReference type="Proteomes" id="UP000185375">
    <property type="component" value="Segment"/>
</dbReference>
<dbReference type="EMBL" id="KJ019121">
    <property type="protein sequence ID" value="AIX36480.1"/>
    <property type="molecule type" value="Genomic_DNA"/>
</dbReference>
<dbReference type="Proteomes" id="UP000185350">
    <property type="component" value="Segment"/>
</dbReference>
<dbReference type="EMBL" id="KJ019129">
    <property type="protein sequence ID" value="AIX38276.1"/>
    <property type="molecule type" value="Genomic_DNA"/>
</dbReference>
<dbReference type="EMBL" id="KJ019050">
    <property type="protein sequence ID" value="AIX19517.1"/>
    <property type="molecule type" value="Genomic_DNA"/>
</dbReference>
<dbReference type="Proteomes" id="UP000185369">
    <property type="component" value="Segment"/>
</dbReference>
<dbReference type="EMBL" id="KJ019165">
    <property type="protein sequence ID" value="AIX46977.1"/>
    <property type="molecule type" value="Genomic_DNA"/>
</dbReference>
<dbReference type="EMBL" id="KJ019131">
    <property type="protein sequence ID" value="AIX38712.1"/>
    <property type="molecule type" value="Genomic_DNA"/>
</dbReference>
<dbReference type="EMBL" id="KJ019074">
    <property type="protein sequence ID" value="AIX25057.1"/>
    <property type="molecule type" value="Genomic_DNA"/>
</dbReference>
<evidence type="ECO:0000313" key="12">
    <source>
        <dbReference type="EMBL" id="AIX20949.1"/>
    </source>
</evidence>
<evidence type="ECO:0000313" key="30">
    <source>
        <dbReference type="EMBL" id="AIX36045.1"/>
    </source>
</evidence>
<dbReference type="Proteomes" id="UP000185346">
    <property type="component" value="Segment"/>
</dbReference>
<dbReference type="Proteomes" id="UP000185354">
    <property type="component" value="Segment"/>
</dbReference>
<evidence type="ECO:0000313" key="48">
    <source>
        <dbReference type="Proteomes" id="UP000185343"/>
    </source>
</evidence>
<dbReference type="EMBL" id="KJ019120">
    <property type="protein sequence ID" value="AIX36263.1"/>
    <property type="molecule type" value="Genomic_DNA"/>
</dbReference>
<dbReference type="Proteomes" id="UP000185385">
    <property type="component" value="Segment"/>
</dbReference>
<evidence type="ECO:0000313" key="10">
    <source>
        <dbReference type="EMBL" id="AIX19084.1"/>
    </source>
</evidence>
<evidence type="ECO:0000313" key="38">
    <source>
        <dbReference type="EMBL" id="AIX38493.1"/>
    </source>
</evidence>
<dbReference type="Proteomes" id="UP000185374">
    <property type="component" value="Segment"/>
</dbReference>
<evidence type="ECO:0000313" key="2">
    <source>
        <dbReference type="EMBL" id="AIX14892.1"/>
    </source>
</evidence>
<dbReference type="Proteomes" id="UP000185386">
    <property type="component" value="Segment"/>
</dbReference>
<dbReference type="EMBL" id="KJ019119">
    <property type="protein sequence ID" value="AIX36045.1"/>
    <property type="molecule type" value="Genomic_DNA"/>
</dbReference>
<organism evidence="16 50">
    <name type="scientific">Synechococcus phage ACG-2014d</name>
    <dbReference type="NCBI Taxonomy" id="1493509"/>
    <lineage>
        <taxon>Viruses</taxon>
        <taxon>Duplodnaviria</taxon>
        <taxon>Heunggongvirae</taxon>
        <taxon>Uroviricota</taxon>
        <taxon>Caudoviricetes</taxon>
        <taxon>Pantevenvirales</taxon>
        <taxon>Kyanoviridae</taxon>
        <taxon>Lowelvirus</taxon>
        <taxon>Lowelvirus tuscon4d</taxon>
    </lineage>
</organism>
<evidence type="ECO:0000313" key="50">
    <source>
        <dbReference type="Proteomes" id="UP000185382"/>
    </source>
</evidence>
<dbReference type="EMBL" id="KJ019162">
    <property type="protein sequence ID" value="AIX46335.1"/>
    <property type="molecule type" value="Genomic_DNA"/>
</dbReference>
<evidence type="ECO:0000313" key="43">
    <source>
        <dbReference type="EMBL" id="AIX45898.1"/>
    </source>
</evidence>
<evidence type="ECO:0000313" key="44">
    <source>
        <dbReference type="EMBL" id="AIX46335.1"/>
    </source>
</evidence>
<evidence type="ECO:0000313" key="33">
    <source>
        <dbReference type="EMBL" id="AIX37189.1"/>
    </source>
</evidence>
<dbReference type="Proteomes" id="UP000185359">
    <property type="component" value="Segment"/>
</dbReference>
<dbReference type="Proteomes" id="UP000220606">
    <property type="component" value="Segment"/>
</dbReference>
<dbReference type="EMBL" id="KJ019126">
    <property type="protein sequence ID" value="AIX37625.1"/>
    <property type="molecule type" value="Genomic_DNA"/>
</dbReference>
<evidence type="ECO:0000313" key="45">
    <source>
        <dbReference type="EMBL" id="AIX46760.1"/>
    </source>
</evidence>
<evidence type="ECO:0000313" key="47">
    <source>
        <dbReference type="Proteomes" id="UP000033003"/>
    </source>
</evidence>
<dbReference type="EMBL" id="KJ019075">
    <property type="protein sequence ID" value="AIX25276.1"/>
    <property type="molecule type" value="Genomic_DNA"/>
</dbReference>
<evidence type="ECO:0000313" key="9">
    <source>
        <dbReference type="EMBL" id="AIX18865.1"/>
    </source>
</evidence>
<evidence type="ECO:0000313" key="36">
    <source>
        <dbReference type="EMBL" id="AIX37843.1"/>
    </source>
</evidence>
<evidence type="ECO:0000313" key="11">
    <source>
        <dbReference type="EMBL" id="AIX19517.1"/>
    </source>
</evidence>
<dbReference type="Proteomes" id="UP000185384">
    <property type="component" value="Segment"/>
</dbReference>
<evidence type="ECO:0000313" key="49">
    <source>
        <dbReference type="Proteomes" id="UP000185365"/>
    </source>
</evidence>
<dbReference type="EMBL" id="KJ019080">
    <property type="protein sequence ID" value="AIX26358.1"/>
    <property type="molecule type" value="Genomic_DNA"/>
</dbReference>
<dbReference type="EMBL" id="KJ019160">
    <property type="protein sequence ID" value="AIX45898.1"/>
    <property type="molecule type" value="Genomic_DNA"/>
</dbReference>
<dbReference type="Proteomes" id="UP000185360">
    <property type="component" value="Genome"/>
</dbReference>
<dbReference type="Proteomes" id="UP000185380">
    <property type="component" value="Segment"/>
</dbReference>
<dbReference type="Proteomes" id="UP000185353">
    <property type="component" value="Segment"/>
</dbReference>
<dbReference type="EMBL" id="KJ019078">
    <property type="protein sequence ID" value="AIX25923.1"/>
    <property type="molecule type" value="Genomic_DNA"/>
</dbReference>
<dbReference type="Proteomes" id="UP000185343">
    <property type="component" value="Segment"/>
</dbReference>
<dbReference type="EMBL" id="KJ019117">
    <property type="protein sequence ID" value="AIX35606.1"/>
    <property type="molecule type" value="Genomic_DNA"/>
</dbReference>
<dbReference type="Proteomes" id="UP000033003">
    <property type="component" value="Segment"/>
</dbReference>
<dbReference type="EMBL" id="KJ019127">
    <property type="protein sequence ID" value="AIX37843.1"/>
    <property type="molecule type" value="Genomic_DNA"/>
</dbReference>
<dbReference type="Proteomes" id="UP000185345">
    <property type="component" value="Segment"/>
</dbReference>
<proteinExistence type="predicted"/>
<name>A0A0E3FCD1_9CAUD</name>
<dbReference type="EMBL" id="KJ019056">
    <property type="protein sequence ID" value="AIX20949.1"/>
    <property type="molecule type" value="Genomic_DNA"/>
</dbReference>
<dbReference type="KEGG" id="vg:24171472"/>
<dbReference type="Proteomes" id="UP000185372">
    <property type="component" value="Genome"/>
</dbReference>
<evidence type="ECO:0000313" key="18">
    <source>
        <dbReference type="EMBL" id="AIX25057.1"/>
    </source>
</evidence>
<dbReference type="Proteomes" id="UP000185348">
    <property type="component" value="Segment"/>
</dbReference>
<evidence type="ECO:0000313" key="40">
    <source>
        <dbReference type="EMBL" id="AIX39787.1"/>
    </source>
</evidence>
<evidence type="ECO:0000313" key="16">
    <source>
        <dbReference type="EMBL" id="AIX24621.1"/>
    </source>
</evidence>
<dbReference type="EMBL" id="KJ019048">
    <property type="protein sequence ID" value="AIX19084.1"/>
    <property type="molecule type" value="Genomic_DNA"/>
</dbReference>
<dbReference type="Proteomes" id="UP000185382">
    <property type="component" value="Segment"/>
</dbReference>
<dbReference type="EMBL" id="KJ019079">
    <property type="protein sequence ID" value="AIX26140.1"/>
    <property type="molecule type" value="Genomic_DNA"/>
</dbReference>
<dbReference type="Proteomes" id="UP000185365">
    <property type="component" value="Segment"/>
</dbReference>
<dbReference type="EMBL" id="KJ019130">
    <property type="protein sequence ID" value="AIX38493.1"/>
    <property type="molecule type" value="Genomic_DNA"/>
</dbReference>
<dbReference type="Proteomes" id="UP000185373">
    <property type="component" value="Segment"/>
</dbReference>
<dbReference type="Proteomes" id="UP000185379">
    <property type="component" value="Segment"/>
</dbReference>
<dbReference type="EMBL" id="KJ019062">
    <property type="protein sequence ID" value="AIX22395.1"/>
    <property type="molecule type" value="Genomic_DNA"/>
</dbReference>
<dbReference type="EMBL" id="KJ019140">
    <property type="protein sequence ID" value="AIX40642.1"/>
    <property type="molecule type" value="Genomic_DNA"/>
</dbReference>
<dbReference type="Proteomes" id="UP000185349">
    <property type="component" value="Segment"/>
</dbReference>
<dbReference type="EMBL" id="KJ019036">
    <property type="protein sequence ID" value="AIX16368.1"/>
    <property type="molecule type" value="Genomic_DNA"/>
</dbReference>
<dbReference type="Proteomes" id="UP000185364">
    <property type="component" value="Segment"/>
</dbReference>
<dbReference type="Proteomes" id="UP000185357">
    <property type="component" value="Segment"/>
</dbReference>
<dbReference type="Proteomes" id="UP000185356">
    <property type="component" value="Segment"/>
</dbReference>